<accession>A0A844F4K3</accession>
<comment type="caution">
    <text evidence="1">The sequence shown here is derived from an EMBL/GenBank/DDBJ whole genome shotgun (WGS) entry which is preliminary data.</text>
</comment>
<proteinExistence type="predicted"/>
<evidence type="ECO:0000313" key="1">
    <source>
        <dbReference type="EMBL" id="MSS39933.1"/>
    </source>
</evidence>
<dbReference type="EMBL" id="VUMB01000010">
    <property type="protein sequence ID" value="MSS39933.1"/>
    <property type="molecule type" value="Genomic_DNA"/>
</dbReference>
<dbReference type="AlphaFoldDB" id="A0A844F4K3"/>
<dbReference type="RefSeq" id="WP_004606840.1">
    <property type="nucleotide sequence ID" value="NZ_AP025569.1"/>
</dbReference>
<evidence type="ECO:0008006" key="3">
    <source>
        <dbReference type="Google" id="ProtNLM"/>
    </source>
</evidence>
<protein>
    <recommendedName>
        <fullName evidence="3">Peptidase C39-like domain-containing protein</fullName>
    </recommendedName>
</protein>
<reference evidence="1 2" key="1">
    <citation type="submission" date="2019-08" db="EMBL/GenBank/DDBJ databases">
        <title>In-depth cultivation of the pig gut microbiome towards novel bacterial diversity and tailored functional studies.</title>
        <authorList>
            <person name="Wylensek D."/>
            <person name="Hitch T.C.A."/>
            <person name="Clavel T."/>
        </authorList>
    </citation>
    <scope>NUCLEOTIDE SEQUENCE [LARGE SCALE GENOMIC DNA]</scope>
    <source>
        <strain evidence="1 2">BL-389-WT-3D</strain>
    </source>
</reference>
<evidence type="ECO:0000313" key="2">
    <source>
        <dbReference type="Proteomes" id="UP000462363"/>
    </source>
</evidence>
<gene>
    <name evidence="1" type="ORF">FYJ37_06105</name>
</gene>
<name>A0A844F4K3_CLOSV</name>
<organism evidence="1 2">
    <name type="scientific">Clostridium scindens (strain JCM 10418 / VPI 12708)</name>
    <dbReference type="NCBI Taxonomy" id="29347"/>
    <lineage>
        <taxon>Bacteria</taxon>
        <taxon>Bacillati</taxon>
        <taxon>Bacillota</taxon>
        <taxon>Clostridia</taxon>
        <taxon>Lachnospirales</taxon>
        <taxon>Lachnospiraceae</taxon>
    </lineage>
</organism>
<dbReference type="GeneID" id="62694459"/>
<dbReference type="Proteomes" id="UP000462363">
    <property type="component" value="Unassembled WGS sequence"/>
</dbReference>
<sequence length="207" mass="23922">MHSKRLDYFTIEEAYGGSQDWFTNVVMNIGGCGAATACDSCIYFALHMGMDALYPFDKMHLNKEEYKQFSQIMKPYIRPRVGGVKKLEWYMEGFQRYIQDVNDKTGAGIQIAMEGLKGSHSYEEAAEKIRRQIDAGLPVPYLMLRHKNVDKYKDFIWHWFLVVGYEDGPQEMYITAATYGQAVRMSLKELWDTGYEEKGGLILYSII</sequence>